<accession>A0A366S7I6</accession>
<name>A0A366S7I6_9HYPO</name>
<dbReference type="OrthoDB" id="16820at2759"/>
<protein>
    <submittedName>
        <fullName evidence="3">Uncharacterized protein</fullName>
    </submittedName>
</protein>
<evidence type="ECO:0000256" key="1">
    <source>
        <dbReference type="SAM" id="MobiDB-lite"/>
    </source>
</evidence>
<dbReference type="PANTHER" id="PTHR35179:SF1">
    <property type="entry name" value="INTEGRAL MEMBRANE PROTEIN"/>
    <property type="match status" value="1"/>
</dbReference>
<sequence length="367" mass="41173">MGQYGYLIPDRYVREVPNEVDMNTASIFWGFSLCAAVFTFTKGSQQSWRAWKRCHRVTAYVGMIWVLWLLLFSRFVSRCLFTTGSNKTALFWALQVQFLLQIIINRIGLLMVSKDRATRLKWLVFAIILAVNISVFIIWLPARLQINDRWIWLNGIWDRVEKVIFAVVDGVLNGYFIYLVRSRLIENGLTKYVPLYRMNLGLIFLSLSLDVALVGLMSLPSSLVYLSFHPVAYLLKLQIEMKMAELITKIVRSSGARGADDMYYHSSNLTNARATTATLKPKEKPLGGTVGAMTGRNSTLIRGGDLGDLESSLESGRNGRDNLSGIVRTIETTVDSAPAHVEPDSPTTARHSEYAQSTASSTVLAGR</sequence>
<evidence type="ECO:0000313" key="4">
    <source>
        <dbReference type="Proteomes" id="UP000253153"/>
    </source>
</evidence>
<feature type="transmembrane region" description="Helical" evidence="2">
    <location>
        <begin position="57"/>
        <end position="77"/>
    </location>
</feature>
<reference evidence="3 4" key="1">
    <citation type="submission" date="2018-06" db="EMBL/GenBank/DDBJ databases">
        <title>Fusarium incarnatum-equiseti species complex species 28.</title>
        <authorList>
            <person name="Gardiner D.M."/>
        </authorList>
    </citation>
    <scope>NUCLEOTIDE SEQUENCE [LARGE SCALE GENOMIC DNA]</scope>
    <source>
        <strain evidence="3 4">FIESC_28</strain>
    </source>
</reference>
<dbReference type="EMBL" id="QKXC01000041">
    <property type="protein sequence ID" value="RBR25259.1"/>
    <property type="molecule type" value="Genomic_DNA"/>
</dbReference>
<keyword evidence="2" id="KW-1133">Transmembrane helix</keyword>
<feature type="transmembrane region" description="Helical" evidence="2">
    <location>
        <begin position="162"/>
        <end position="180"/>
    </location>
</feature>
<feature type="transmembrane region" description="Helical" evidence="2">
    <location>
        <begin position="122"/>
        <end position="142"/>
    </location>
</feature>
<evidence type="ECO:0000313" key="3">
    <source>
        <dbReference type="EMBL" id="RBR25259.1"/>
    </source>
</evidence>
<dbReference type="Proteomes" id="UP000253153">
    <property type="component" value="Unassembled WGS sequence"/>
</dbReference>
<feature type="transmembrane region" description="Helical" evidence="2">
    <location>
        <begin position="200"/>
        <end position="217"/>
    </location>
</feature>
<feature type="compositionally biased region" description="Polar residues" evidence="1">
    <location>
        <begin position="345"/>
        <end position="367"/>
    </location>
</feature>
<evidence type="ECO:0000256" key="2">
    <source>
        <dbReference type="SAM" id="Phobius"/>
    </source>
</evidence>
<organism evidence="3 4">
    <name type="scientific">Fusarium coffeatum</name>
    <dbReference type="NCBI Taxonomy" id="231269"/>
    <lineage>
        <taxon>Eukaryota</taxon>
        <taxon>Fungi</taxon>
        <taxon>Dikarya</taxon>
        <taxon>Ascomycota</taxon>
        <taxon>Pezizomycotina</taxon>
        <taxon>Sordariomycetes</taxon>
        <taxon>Hypocreomycetidae</taxon>
        <taxon>Hypocreales</taxon>
        <taxon>Nectriaceae</taxon>
        <taxon>Fusarium</taxon>
        <taxon>Fusarium incarnatum-equiseti species complex</taxon>
    </lineage>
</organism>
<comment type="caution">
    <text evidence="3">The sequence shown here is derived from an EMBL/GenBank/DDBJ whole genome shotgun (WGS) entry which is preliminary data.</text>
</comment>
<keyword evidence="2" id="KW-0812">Transmembrane</keyword>
<dbReference type="PANTHER" id="PTHR35179">
    <property type="entry name" value="PROTEIN CBG02620"/>
    <property type="match status" value="1"/>
</dbReference>
<keyword evidence="2" id="KW-0472">Membrane</keyword>
<dbReference type="AlphaFoldDB" id="A0A366S7I6"/>
<proteinExistence type="predicted"/>
<gene>
    <name evidence="3" type="ORF">FIESC28_01994</name>
</gene>
<feature type="region of interest" description="Disordered" evidence="1">
    <location>
        <begin position="335"/>
        <end position="367"/>
    </location>
</feature>
<keyword evidence="4" id="KW-1185">Reference proteome</keyword>
<feature type="transmembrane region" description="Helical" evidence="2">
    <location>
        <begin position="27"/>
        <end position="45"/>
    </location>
</feature>
<feature type="region of interest" description="Disordered" evidence="1">
    <location>
        <begin position="302"/>
        <end position="322"/>
    </location>
</feature>
<dbReference type="GeneID" id="41991440"/>
<feature type="transmembrane region" description="Helical" evidence="2">
    <location>
        <begin position="89"/>
        <end position="110"/>
    </location>
</feature>
<dbReference type="RefSeq" id="XP_031019850.1">
    <property type="nucleotide sequence ID" value="XM_031156144.1"/>
</dbReference>